<evidence type="ECO:0000313" key="3">
    <source>
        <dbReference type="Proteomes" id="UP000198983"/>
    </source>
</evidence>
<dbReference type="Proteomes" id="UP000198983">
    <property type="component" value="Chromosome I"/>
</dbReference>
<keyword evidence="1" id="KW-0175">Coiled coil</keyword>
<keyword evidence="3" id="KW-1185">Reference proteome</keyword>
<name>A0A1H1QG46_9ACTN</name>
<feature type="coiled-coil region" evidence="1">
    <location>
        <begin position="13"/>
        <end position="81"/>
    </location>
</feature>
<dbReference type="RefSeq" id="WP_092652614.1">
    <property type="nucleotide sequence ID" value="NZ_LT629732.1"/>
</dbReference>
<dbReference type="EMBL" id="LT629732">
    <property type="protein sequence ID" value="SDS22452.1"/>
    <property type="molecule type" value="Genomic_DNA"/>
</dbReference>
<gene>
    <name evidence="2" type="ORF">SAMN04489717_2004</name>
</gene>
<evidence type="ECO:0000313" key="2">
    <source>
        <dbReference type="EMBL" id="SDS22452.1"/>
    </source>
</evidence>
<dbReference type="OrthoDB" id="9970084at2"/>
<dbReference type="STRING" id="117157.SAMN04489717_2004"/>
<protein>
    <submittedName>
        <fullName evidence="2">Uncharacterized protein</fullName>
    </submittedName>
</protein>
<proteinExistence type="predicted"/>
<sequence length="81" mass="9075">MTTTPDSDPRQELQQVEEDLARLRRELDEVRALGGTRFDPPNDAGDVAAELTAEEEQQAIIATLEKRRDDLRRKLGLAEGS</sequence>
<accession>A0A1H1QG46</accession>
<dbReference type="AlphaFoldDB" id="A0A1H1QG46"/>
<evidence type="ECO:0000256" key="1">
    <source>
        <dbReference type="SAM" id="Coils"/>
    </source>
</evidence>
<organism evidence="2 3">
    <name type="scientific">Actinopolymorpha singaporensis</name>
    <dbReference type="NCBI Taxonomy" id="117157"/>
    <lineage>
        <taxon>Bacteria</taxon>
        <taxon>Bacillati</taxon>
        <taxon>Actinomycetota</taxon>
        <taxon>Actinomycetes</taxon>
        <taxon>Propionibacteriales</taxon>
        <taxon>Actinopolymorphaceae</taxon>
        <taxon>Actinopolymorpha</taxon>
    </lineage>
</organism>
<reference evidence="2 3" key="1">
    <citation type="submission" date="2016-10" db="EMBL/GenBank/DDBJ databases">
        <authorList>
            <person name="de Groot N.N."/>
        </authorList>
    </citation>
    <scope>NUCLEOTIDE SEQUENCE [LARGE SCALE GENOMIC DNA]</scope>
    <source>
        <strain evidence="2 3">DSM 22024</strain>
    </source>
</reference>